<evidence type="ECO:0000313" key="1">
    <source>
        <dbReference type="EMBL" id="KIK34337.1"/>
    </source>
</evidence>
<dbReference type="OrthoDB" id="2685848at2759"/>
<dbReference type="InterPro" id="IPR037056">
    <property type="entry name" value="RNase_H1_N_sf"/>
</dbReference>
<keyword evidence="2" id="KW-1185">Reference proteome</keyword>
<dbReference type="EMBL" id="KN835769">
    <property type="protein sequence ID" value="KIK34337.1"/>
    <property type="molecule type" value="Genomic_DNA"/>
</dbReference>
<feature type="non-terminal residue" evidence="1">
    <location>
        <position position="73"/>
    </location>
</feature>
<dbReference type="Proteomes" id="UP000054485">
    <property type="component" value="Unassembled WGS sequence"/>
</dbReference>
<dbReference type="SUPFAM" id="SSF55658">
    <property type="entry name" value="L9 N-domain-like"/>
    <property type="match status" value="1"/>
</dbReference>
<accession>A0A0D0AJ99</accession>
<reference evidence="1 2" key="1">
    <citation type="submission" date="2014-04" db="EMBL/GenBank/DDBJ databases">
        <authorList>
            <consortium name="DOE Joint Genome Institute"/>
            <person name="Kuo A."/>
            <person name="Ruytinx J."/>
            <person name="Rineau F."/>
            <person name="Colpaert J."/>
            <person name="Kohler A."/>
            <person name="Nagy L.G."/>
            <person name="Floudas D."/>
            <person name="Copeland A."/>
            <person name="Barry K.W."/>
            <person name="Cichocki N."/>
            <person name="Veneault-Fourrey C."/>
            <person name="LaButti K."/>
            <person name="Lindquist E.A."/>
            <person name="Lipzen A."/>
            <person name="Lundell T."/>
            <person name="Morin E."/>
            <person name="Murat C."/>
            <person name="Sun H."/>
            <person name="Tunlid A."/>
            <person name="Henrissat B."/>
            <person name="Grigoriev I.V."/>
            <person name="Hibbett D.S."/>
            <person name="Martin F."/>
            <person name="Nordberg H.P."/>
            <person name="Cantor M.N."/>
            <person name="Hua S.X."/>
        </authorList>
    </citation>
    <scope>NUCLEOTIDE SEQUENCE [LARGE SCALE GENOMIC DNA]</scope>
    <source>
        <strain evidence="1 2">UH-Slu-Lm8-n1</strain>
    </source>
</reference>
<dbReference type="HOGENOM" id="CLU_180224_0_0_1"/>
<gene>
    <name evidence="1" type="ORF">CY34DRAFT_98208</name>
</gene>
<dbReference type="InterPro" id="IPR009027">
    <property type="entry name" value="Ribosomal_bL9/RNase_H1_N"/>
</dbReference>
<evidence type="ECO:0000313" key="2">
    <source>
        <dbReference type="Proteomes" id="UP000054485"/>
    </source>
</evidence>
<dbReference type="InParanoid" id="A0A0D0AJ99"/>
<name>A0A0D0AJ99_9AGAM</name>
<dbReference type="STRING" id="930992.A0A0D0AJ99"/>
<reference evidence="2" key="2">
    <citation type="submission" date="2015-01" db="EMBL/GenBank/DDBJ databases">
        <title>Evolutionary Origins and Diversification of the Mycorrhizal Mutualists.</title>
        <authorList>
            <consortium name="DOE Joint Genome Institute"/>
            <consortium name="Mycorrhizal Genomics Consortium"/>
            <person name="Kohler A."/>
            <person name="Kuo A."/>
            <person name="Nagy L.G."/>
            <person name="Floudas D."/>
            <person name="Copeland A."/>
            <person name="Barry K.W."/>
            <person name="Cichocki N."/>
            <person name="Veneault-Fourrey C."/>
            <person name="LaButti K."/>
            <person name="Lindquist E.A."/>
            <person name="Lipzen A."/>
            <person name="Lundell T."/>
            <person name="Morin E."/>
            <person name="Murat C."/>
            <person name="Riley R."/>
            <person name="Ohm R."/>
            <person name="Sun H."/>
            <person name="Tunlid A."/>
            <person name="Henrissat B."/>
            <person name="Grigoriev I.V."/>
            <person name="Hibbett D.S."/>
            <person name="Martin F."/>
        </authorList>
    </citation>
    <scope>NUCLEOTIDE SEQUENCE [LARGE SCALE GENOMIC DNA]</scope>
    <source>
        <strain evidence="2">UH-Slu-Lm8-n1</strain>
    </source>
</reference>
<sequence length="73" mass="8180">YRGFAFDVPRAAALGPFYLITRGSRVGVFETWQRTSPYVLGVSCSSFSRCKSLYDGLIRMLDAIDLGEAQWLP</sequence>
<dbReference type="Gene3D" id="3.40.970.10">
    <property type="entry name" value="Ribonuclease H1, N-terminal domain"/>
    <property type="match status" value="1"/>
</dbReference>
<dbReference type="AlphaFoldDB" id="A0A0D0AJ99"/>
<protein>
    <submittedName>
        <fullName evidence="1">Uncharacterized protein</fullName>
    </submittedName>
</protein>
<organism evidence="1 2">
    <name type="scientific">Suillus luteus UH-Slu-Lm8-n1</name>
    <dbReference type="NCBI Taxonomy" id="930992"/>
    <lineage>
        <taxon>Eukaryota</taxon>
        <taxon>Fungi</taxon>
        <taxon>Dikarya</taxon>
        <taxon>Basidiomycota</taxon>
        <taxon>Agaricomycotina</taxon>
        <taxon>Agaricomycetes</taxon>
        <taxon>Agaricomycetidae</taxon>
        <taxon>Boletales</taxon>
        <taxon>Suillineae</taxon>
        <taxon>Suillaceae</taxon>
        <taxon>Suillus</taxon>
    </lineage>
</organism>
<proteinExistence type="predicted"/>